<gene>
    <name evidence="2" type="ORF">LCGC14_0244170</name>
</gene>
<evidence type="ECO:0000256" key="1">
    <source>
        <dbReference type="SAM" id="Phobius"/>
    </source>
</evidence>
<name>A0A0F9U6J4_9ZZZZ</name>
<feature type="transmembrane region" description="Helical" evidence="1">
    <location>
        <begin position="20"/>
        <end position="43"/>
    </location>
</feature>
<dbReference type="AlphaFoldDB" id="A0A0F9U6J4"/>
<protein>
    <submittedName>
        <fullName evidence="2">Uncharacterized protein</fullName>
    </submittedName>
</protein>
<dbReference type="EMBL" id="LAZR01000125">
    <property type="protein sequence ID" value="KKN88810.1"/>
    <property type="molecule type" value="Genomic_DNA"/>
</dbReference>
<reference evidence="2" key="1">
    <citation type="journal article" date="2015" name="Nature">
        <title>Complex archaea that bridge the gap between prokaryotes and eukaryotes.</title>
        <authorList>
            <person name="Spang A."/>
            <person name="Saw J.H."/>
            <person name="Jorgensen S.L."/>
            <person name="Zaremba-Niedzwiedzka K."/>
            <person name="Martijn J."/>
            <person name="Lind A.E."/>
            <person name="van Eijk R."/>
            <person name="Schleper C."/>
            <person name="Guy L."/>
            <person name="Ettema T.J."/>
        </authorList>
    </citation>
    <scope>NUCLEOTIDE SEQUENCE</scope>
</reference>
<proteinExistence type="predicted"/>
<evidence type="ECO:0000313" key="2">
    <source>
        <dbReference type="EMBL" id="KKN88810.1"/>
    </source>
</evidence>
<organism evidence="2">
    <name type="scientific">marine sediment metagenome</name>
    <dbReference type="NCBI Taxonomy" id="412755"/>
    <lineage>
        <taxon>unclassified sequences</taxon>
        <taxon>metagenomes</taxon>
        <taxon>ecological metagenomes</taxon>
    </lineage>
</organism>
<keyword evidence="1" id="KW-0812">Transmembrane</keyword>
<keyword evidence="1" id="KW-0472">Membrane</keyword>
<comment type="caution">
    <text evidence="2">The sequence shown here is derived from an EMBL/GenBank/DDBJ whole genome shotgun (WGS) entry which is preliminary data.</text>
</comment>
<accession>A0A0F9U6J4</accession>
<sequence>MNSLGVRLVRAEIYLLRCGWSLMDIIEVIALLAMLGFGGFIFWRL</sequence>
<keyword evidence="1" id="KW-1133">Transmembrane helix</keyword>